<organism evidence="1 2">
    <name type="scientific">Austropuccinia psidii MF-1</name>
    <dbReference type="NCBI Taxonomy" id="1389203"/>
    <lineage>
        <taxon>Eukaryota</taxon>
        <taxon>Fungi</taxon>
        <taxon>Dikarya</taxon>
        <taxon>Basidiomycota</taxon>
        <taxon>Pucciniomycotina</taxon>
        <taxon>Pucciniomycetes</taxon>
        <taxon>Pucciniales</taxon>
        <taxon>Sphaerophragmiaceae</taxon>
        <taxon>Austropuccinia</taxon>
    </lineage>
</organism>
<name>A0A9Q3DWT2_9BASI</name>
<sequence length="172" mass="19383">MSWSKAQCGSFWWSHDWNTFCNSSLECSGWRTSAKRVKCSSWQKCLPVLCKMLRICAYRDDLAIAHWGAFDIAISIAQKLCNSNVQKVRMSIMTPKQTGAIVNNLNSLVFRCRAHYALSGVSPECAPQQQPMLVMVANKHTRNCHLFSTLLSTQPEEFPPKTPLQGLLCGQQ</sequence>
<evidence type="ECO:0000313" key="1">
    <source>
        <dbReference type="EMBL" id="MBW0508490.1"/>
    </source>
</evidence>
<protein>
    <submittedName>
        <fullName evidence="1">Uncharacterized protein</fullName>
    </submittedName>
</protein>
<keyword evidence="2" id="KW-1185">Reference proteome</keyword>
<evidence type="ECO:0000313" key="2">
    <source>
        <dbReference type="Proteomes" id="UP000765509"/>
    </source>
</evidence>
<proteinExistence type="predicted"/>
<comment type="caution">
    <text evidence="1">The sequence shown here is derived from an EMBL/GenBank/DDBJ whole genome shotgun (WGS) entry which is preliminary data.</text>
</comment>
<reference evidence="1" key="1">
    <citation type="submission" date="2021-03" db="EMBL/GenBank/DDBJ databases">
        <title>Draft genome sequence of rust myrtle Austropuccinia psidii MF-1, a brazilian biotype.</title>
        <authorList>
            <person name="Quecine M.C."/>
            <person name="Pachon D.M.R."/>
            <person name="Bonatelli M.L."/>
            <person name="Correr F.H."/>
            <person name="Franceschini L.M."/>
            <person name="Leite T.F."/>
            <person name="Margarido G.R.A."/>
            <person name="Almeida C.A."/>
            <person name="Ferrarezi J.A."/>
            <person name="Labate C.A."/>
        </authorList>
    </citation>
    <scope>NUCLEOTIDE SEQUENCE</scope>
    <source>
        <strain evidence="1">MF-1</strain>
    </source>
</reference>
<dbReference type="EMBL" id="AVOT02020352">
    <property type="protein sequence ID" value="MBW0508490.1"/>
    <property type="molecule type" value="Genomic_DNA"/>
</dbReference>
<gene>
    <name evidence="1" type="ORF">O181_048205</name>
</gene>
<dbReference type="AlphaFoldDB" id="A0A9Q3DWT2"/>
<accession>A0A9Q3DWT2</accession>
<dbReference type="Proteomes" id="UP000765509">
    <property type="component" value="Unassembled WGS sequence"/>
</dbReference>